<organism evidence="2 3">
    <name type="scientific">Novosphingobium sediminicola</name>
    <dbReference type="NCBI Taxonomy" id="563162"/>
    <lineage>
        <taxon>Bacteria</taxon>
        <taxon>Pseudomonadati</taxon>
        <taxon>Pseudomonadota</taxon>
        <taxon>Alphaproteobacteria</taxon>
        <taxon>Sphingomonadales</taxon>
        <taxon>Sphingomonadaceae</taxon>
        <taxon>Novosphingobium</taxon>
    </lineage>
</organism>
<proteinExistence type="predicted"/>
<dbReference type="Proteomes" id="UP000548867">
    <property type="component" value="Unassembled WGS sequence"/>
</dbReference>
<keyword evidence="3" id="KW-1185">Reference proteome</keyword>
<evidence type="ECO:0000259" key="1">
    <source>
        <dbReference type="Pfam" id="PF13577"/>
    </source>
</evidence>
<dbReference type="Gene3D" id="3.10.450.50">
    <property type="match status" value="1"/>
</dbReference>
<comment type="caution">
    <text evidence="2">The sequence shown here is derived from an EMBL/GenBank/DDBJ whole genome shotgun (WGS) entry which is preliminary data.</text>
</comment>
<dbReference type="EMBL" id="JACIDX010000021">
    <property type="protein sequence ID" value="MBB3957310.1"/>
    <property type="molecule type" value="Genomic_DNA"/>
</dbReference>
<reference evidence="2 3" key="1">
    <citation type="submission" date="2020-08" db="EMBL/GenBank/DDBJ databases">
        <title>Genomic Encyclopedia of Type Strains, Phase IV (KMG-IV): sequencing the most valuable type-strain genomes for metagenomic binning, comparative biology and taxonomic classification.</title>
        <authorList>
            <person name="Goeker M."/>
        </authorList>
    </citation>
    <scope>NUCLEOTIDE SEQUENCE [LARGE SCALE GENOMIC DNA]</scope>
    <source>
        <strain evidence="2 3">DSM 27057</strain>
    </source>
</reference>
<dbReference type="AlphaFoldDB" id="A0A7W6G8K1"/>
<dbReference type="NCBIfam" id="TIGR02246">
    <property type="entry name" value="SgcJ/EcaC family oxidoreductase"/>
    <property type="match status" value="1"/>
</dbReference>
<evidence type="ECO:0000313" key="3">
    <source>
        <dbReference type="Proteomes" id="UP000548867"/>
    </source>
</evidence>
<dbReference type="Pfam" id="PF13577">
    <property type="entry name" value="SnoaL_4"/>
    <property type="match status" value="1"/>
</dbReference>
<dbReference type="CDD" id="cd00531">
    <property type="entry name" value="NTF2_like"/>
    <property type="match status" value="1"/>
</dbReference>
<dbReference type="InterPro" id="IPR011944">
    <property type="entry name" value="Steroid_delta5-4_isomerase"/>
</dbReference>
<dbReference type="RefSeq" id="WP_183628489.1">
    <property type="nucleotide sequence ID" value="NZ_JACIDX010000021.1"/>
</dbReference>
<evidence type="ECO:0000313" key="2">
    <source>
        <dbReference type="EMBL" id="MBB3957310.1"/>
    </source>
</evidence>
<dbReference type="InterPro" id="IPR037401">
    <property type="entry name" value="SnoaL-like"/>
</dbReference>
<sequence length="143" mass="14976">MTCPPSERIAIADLVTAYALAVDRIGDADGVAALFAPDGVYDLAALGMGEIVGREGVREFFVTAFAGMAQNAHFISNIAVNAYDPAGSAQVQAYGHAFSLGKDGNLLEVKARYSFDLVRGSDGWLIARLGMAMLLPPVVTPQG</sequence>
<dbReference type="InterPro" id="IPR032710">
    <property type="entry name" value="NTF2-like_dom_sf"/>
</dbReference>
<accession>A0A7W6G8K1</accession>
<protein>
    <submittedName>
        <fullName evidence="2">Uncharacterized protein (TIGR02246 family)</fullName>
    </submittedName>
</protein>
<feature type="domain" description="SnoaL-like" evidence="1">
    <location>
        <begin position="8"/>
        <end position="129"/>
    </location>
</feature>
<name>A0A7W6G8K1_9SPHN</name>
<dbReference type="SUPFAM" id="SSF54427">
    <property type="entry name" value="NTF2-like"/>
    <property type="match status" value="1"/>
</dbReference>
<gene>
    <name evidence="2" type="ORF">GGR38_004284</name>
</gene>